<feature type="non-terminal residue" evidence="3">
    <location>
        <position position="1"/>
    </location>
</feature>
<gene>
    <name evidence="3" type="ORF">CYMTET_20732</name>
</gene>
<dbReference type="SMART" id="SM01411">
    <property type="entry name" value="Ephrin_rec_like"/>
    <property type="match status" value="9"/>
</dbReference>
<accession>A0AAE0G4R0</accession>
<reference evidence="3 4" key="1">
    <citation type="journal article" date="2015" name="Genome Biol. Evol.">
        <title>Comparative Genomics of a Bacterivorous Green Alga Reveals Evolutionary Causalities and Consequences of Phago-Mixotrophic Mode of Nutrition.</title>
        <authorList>
            <person name="Burns J.A."/>
            <person name="Paasch A."/>
            <person name="Narechania A."/>
            <person name="Kim E."/>
        </authorList>
    </citation>
    <scope>NUCLEOTIDE SEQUENCE [LARGE SCALE GENOMIC DNA]</scope>
    <source>
        <strain evidence="3 4">PLY_AMNH</strain>
    </source>
</reference>
<feature type="transmembrane region" description="Helical" evidence="1">
    <location>
        <begin position="1027"/>
        <end position="1050"/>
    </location>
</feature>
<organism evidence="3 4">
    <name type="scientific">Cymbomonas tetramitiformis</name>
    <dbReference type="NCBI Taxonomy" id="36881"/>
    <lineage>
        <taxon>Eukaryota</taxon>
        <taxon>Viridiplantae</taxon>
        <taxon>Chlorophyta</taxon>
        <taxon>Pyramimonadophyceae</taxon>
        <taxon>Pyramimonadales</taxon>
        <taxon>Pyramimonadaceae</taxon>
        <taxon>Cymbomonas</taxon>
    </lineage>
</organism>
<evidence type="ECO:0000256" key="1">
    <source>
        <dbReference type="SAM" id="Phobius"/>
    </source>
</evidence>
<dbReference type="InterPro" id="IPR009030">
    <property type="entry name" value="Growth_fac_rcpt_cys_sf"/>
</dbReference>
<keyword evidence="1" id="KW-0472">Membrane</keyword>
<protein>
    <recommendedName>
        <fullName evidence="2">Tyrosine-protein kinase ephrin type A/B receptor-like domain-containing protein</fullName>
    </recommendedName>
</protein>
<feature type="transmembrane region" description="Helical" evidence="1">
    <location>
        <begin position="1145"/>
        <end position="1166"/>
    </location>
</feature>
<evidence type="ECO:0000313" key="4">
    <source>
        <dbReference type="Proteomes" id="UP001190700"/>
    </source>
</evidence>
<dbReference type="PANTHER" id="PTHR46967:SF2">
    <property type="entry name" value="SUSHI, VON WILLEBRAND FACTOR TYPE A, EGF AND PENTRAXIN DOMAIN-CONTAINING PROTEIN 1-LIKE"/>
    <property type="match status" value="1"/>
</dbReference>
<feature type="transmembrane region" description="Helical" evidence="1">
    <location>
        <begin position="1186"/>
        <end position="1208"/>
    </location>
</feature>
<dbReference type="Pfam" id="PF07699">
    <property type="entry name" value="Ephrin_rec_like"/>
    <property type="match status" value="2"/>
</dbReference>
<dbReference type="SUPFAM" id="SSF57184">
    <property type="entry name" value="Growth factor receptor domain"/>
    <property type="match status" value="4"/>
</dbReference>
<comment type="caution">
    <text evidence="3">The sequence shown here is derived from an EMBL/GenBank/DDBJ whole genome shotgun (WGS) entry which is preliminary data.</text>
</comment>
<name>A0AAE0G4R0_9CHLO</name>
<keyword evidence="1" id="KW-1133">Transmembrane helix</keyword>
<feature type="domain" description="Tyrosine-protein kinase ephrin type A/B receptor-like" evidence="2">
    <location>
        <begin position="727"/>
        <end position="766"/>
    </location>
</feature>
<dbReference type="Gene3D" id="2.10.50.10">
    <property type="entry name" value="Tumor Necrosis Factor Receptor, subunit A, domain 2"/>
    <property type="match status" value="6"/>
</dbReference>
<dbReference type="InterPro" id="IPR011641">
    <property type="entry name" value="Tyr-kin_ephrin_A/B_rcpt-like"/>
</dbReference>
<proteinExistence type="predicted"/>
<sequence length="1336" mass="140681">GFDCTPCPAGSYSPHSDSAVCTKCPVGTYSATATATSAAACTPCPSDQYSNSLGATGCSLCGYGELPSADGTRCECQPGYVRLEAGACSDVAQGYYTATVDQLVPVGCDAGTYDHSTTASTSAVDCLDCGSGAVAAEGSSVCVACPSYAEPSPAFPSVCICSSGYEAVSLNPLLCLQTTNAASTVTDLKLTVVVDRREEVCAYIATPAFETWLYEKMKIAVEEATQLASGLTSVTVDPVHIRHSCVFNTTEYVDVLSRAMYGESHSHQAFAVAAKFTDPTPVGEQWVRKNFVSQYFTDAQTILSLGRSPCTEDCDCGRRVGSTTLGSYATPTVECTECLAGSYSSSSAAPQCLPCPIGTYSERGRGDCRQCPTGQVATSPGSGECSDCPAGYVPTSGGTACACGPGYVWESSSQTCEACGSGYYQDDPVNGMACKQCPAGTRSEQQTGSAYCVQCSDGEASPAVSGVCHACASNATESGNQRCSCPPGYRESYSDESLKAQGCLQGRCECVPCQAGQFSSVHGASECSLCAAGHYNPSSHGASALACLPCPGNRHAAQPGAGACETCPGLSLADVPATQCRCAPGSYVASGDAGSAASFTCAACPPGAYNDAYQASECLKCRTGFFSRWAGRTTVRSCMPCTPWNSVPTVAPEEGSEACLLCPSRSVNLNIFDRTSCSCAPGTFQMGYTGDHLMGMTRREAYHQLALAYDMYDPAEASALSTALLGYNCTDCREGHYNEDYGAATCSACPAGTYQDGRGAASSCDCRPCVNAAATDPASVECLPCGENAALDVSAQFCYCPYGYRKVGTSDEVAGGFSCEMCPAGAYNDVGRSNSTHFARGFECTMCPSGTYSGEPGAQAVAGCLRCGEGMYQEFEGRASCTACPANSAPYRARSSCQCYEGYYARYSDQADYVAGRESLTMYKYCVPCPKGGDCPGNDLIVGRKNYWRLHVSKLEFYACDADTCQGEAEAPLEAVTVSDLQTRCAEGHNTSVAMCGGCVNEGDEVSEKYLMGATVCEKCTDASGWMWLRVLLGLLFFVLLLVIVAAVLCRPFFAQPEENTVTKSQELTVLGALQDAFAEVATWGTLKTIITFYQILCAVASHLNVPWPSSFRSTMQVMNVVNLDFSYVKAVNCLLGEHTHYQLLLTHTVSPIAIGLCLLALHTVGQSAGQSQLTAMRSAEFTNNCWLAFTLLLYAIYPTASRTILLVRCTTRHFLRVMVSASGRLHPLISAAMVIPAGSARHFCVRWWSASQGSTPLISAAMVISGRAPAPGHFMGDGHLCRAPHRPFSHGMVISAGLHHRLWRWSPRVGSTAISAAMVRLPVAPPAISAYDHLG</sequence>
<keyword evidence="4" id="KW-1185">Reference proteome</keyword>
<dbReference type="Proteomes" id="UP001190700">
    <property type="component" value="Unassembled WGS sequence"/>
</dbReference>
<feature type="domain" description="Tyrosine-protein kinase ephrin type A/B receptor-like" evidence="2">
    <location>
        <begin position="3"/>
        <end position="41"/>
    </location>
</feature>
<keyword evidence="1" id="KW-0812">Transmembrane</keyword>
<evidence type="ECO:0000313" key="3">
    <source>
        <dbReference type="EMBL" id="KAK3270891.1"/>
    </source>
</evidence>
<dbReference type="EMBL" id="LGRX02010151">
    <property type="protein sequence ID" value="KAK3270891.1"/>
    <property type="molecule type" value="Genomic_DNA"/>
</dbReference>
<evidence type="ECO:0000259" key="2">
    <source>
        <dbReference type="Pfam" id="PF07699"/>
    </source>
</evidence>
<dbReference type="PANTHER" id="PTHR46967">
    <property type="entry name" value="INSULIN-LIKE GROWTH FACTOR BINDING PROTEIN,N-TERMINAL"/>
    <property type="match status" value="1"/>
</dbReference>